<sequence>MDTKKKDFNLYSLKKKMDTNFIERRKKWKMEPRVRDHEPEILVHFFGHDTHRDDYGNRGLSESFFPKLAKLMRDFADEICDGKYLLIDGGGANTEVGERIWPDIIEILADY</sequence>
<dbReference type="AlphaFoldDB" id="A0A133UZH8"/>
<dbReference type="SUPFAM" id="SSF52768">
    <property type="entry name" value="Arginase/deacetylase"/>
    <property type="match status" value="1"/>
</dbReference>
<dbReference type="EMBL" id="LHXV01000080">
    <property type="protein sequence ID" value="KXA99582.1"/>
    <property type="molecule type" value="Genomic_DNA"/>
</dbReference>
<dbReference type="Proteomes" id="UP000070344">
    <property type="component" value="Unassembled WGS sequence"/>
</dbReference>
<evidence type="ECO:0000313" key="2">
    <source>
        <dbReference type="EMBL" id="KXA99582.1"/>
    </source>
</evidence>
<dbReference type="InterPro" id="IPR037138">
    <property type="entry name" value="His_deacetylse_dom_sf"/>
</dbReference>
<accession>A0A133UZH8</accession>
<evidence type="ECO:0000259" key="1">
    <source>
        <dbReference type="Pfam" id="PF00850"/>
    </source>
</evidence>
<evidence type="ECO:0000313" key="3">
    <source>
        <dbReference type="Proteomes" id="UP000070344"/>
    </source>
</evidence>
<reference evidence="2 3" key="1">
    <citation type="journal article" date="2016" name="Sci. Rep.">
        <title>Metabolic traits of an uncultured archaeal lineage -MSBL1- from brine pools of the Red Sea.</title>
        <authorList>
            <person name="Mwirichia R."/>
            <person name="Alam I."/>
            <person name="Rashid M."/>
            <person name="Vinu M."/>
            <person name="Ba-Alawi W."/>
            <person name="Anthony Kamau A."/>
            <person name="Kamanda Ngugi D."/>
            <person name="Goker M."/>
            <person name="Klenk H.P."/>
            <person name="Bajic V."/>
            <person name="Stingl U."/>
        </authorList>
    </citation>
    <scope>NUCLEOTIDE SEQUENCE [LARGE SCALE GENOMIC DNA]</scope>
    <source>
        <strain evidence="2">SCGC-AAA259O05</strain>
    </source>
</reference>
<comment type="caution">
    <text evidence="2">The sequence shown here is derived from an EMBL/GenBank/DDBJ whole genome shotgun (WGS) entry which is preliminary data.</text>
</comment>
<protein>
    <recommendedName>
        <fullName evidence="1">Histone deacetylase domain-containing protein</fullName>
    </recommendedName>
</protein>
<keyword evidence="3" id="KW-1185">Reference proteome</keyword>
<dbReference type="InterPro" id="IPR023696">
    <property type="entry name" value="Ureohydrolase_dom_sf"/>
</dbReference>
<feature type="domain" description="Histone deacetylase" evidence="1">
    <location>
        <begin position="13"/>
        <end position="107"/>
    </location>
</feature>
<name>A0A133UZH8_9EURY</name>
<dbReference type="Pfam" id="PF00850">
    <property type="entry name" value="Hist_deacetyl"/>
    <property type="match status" value="1"/>
</dbReference>
<dbReference type="InterPro" id="IPR023801">
    <property type="entry name" value="His_deacetylse_dom"/>
</dbReference>
<gene>
    <name evidence="2" type="ORF">AKJ41_05220</name>
</gene>
<proteinExistence type="predicted"/>
<dbReference type="Gene3D" id="3.40.800.20">
    <property type="entry name" value="Histone deacetylase domain"/>
    <property type="match status" value="1"/>
</dbReference>
<organism evidence="2 3">
    <name type="scientific">candidate division MSBL1 archaeon SCGC-AAA259O05</name>
    <dbReference type="NCBI Taxonomy" id="1698271"/>
    <lineage>
        <taxon>Archaea</taxon>
        <taxon>Methanobacteriati</taxon>
        <taxon>Methanobacteriota</taxon>
        <taxon>candidate division MSBL1</taxon>
    </lineage>
</organism>